<gene>
    <name evidence="1" type="ORF">RUM44_000844</name>
</gene>
<reference evidence="1 2" key="1">
    <citation type="submission" date="2023-09" db="EMBL/GenBank/DDBJ databases">
        <title>Genomes of two closely related lineages of the louse Polyplax serrata with different host specificities.</title>
        <authorList>
            <person name="Martinu J."/>
            <person name="Tarabai H."/>
            <person name="Stefka J."/>
            <person name="Hypsa V."/>
        </authorList>
    </citation>
    <scope>NUCLEOTIDE SEQUENCE [LARGE SCALE GENOMIC DNA]</scope>
    <source>
        <strain evidence="1">98ZLc_SE</strain>
    </source>
</reference>
<dbReference type="EMBL" id="JAWJWF010000003">
    <property type="protein sequence ID" value="KAK6635590.1"/>
    <property type="molecule type" value="Genomic_DNA"/>
</dbReference>
<name>A0ABR1B6A1_POLSC</name>
<protein>
    <submittedName>
        <fullName evidence="1">Uncharacterized protein</fullName>
    </submittedName>
</protein>
<proteinExistence type="predicted"/>
<organism evidence="1 2">
    <name type="scientific">Polyplax serrata</name>
    <name type="common">Common mouse louse</name>
    <dbReference type="NCBI Taxonomy" id="468196"/>
    <lineage>
        <taxon>Eukaryota</taxon>
        <taxon>Metazoa</taxon>
        <taxon>Ecdysozoa</taxon>
        <taxon>Arthropoda</taxon>
        <taxon>Hexapoda</taxon>
        <taxon>Insecta</taxon>
        <taxon>Pterygota</taxon>
        <taxon>Neoptera</taxon>
        <taxon>Paraneoptera</taxon>
        <taxon>Psocodea</taxon>
        <taxon>Troctomorpha</taxon>
        <taxon>Phthiraptera</taxon>
        <taxon>Anoplura</taxon>
        <taxon>Polyplacidae</taxon>
        <taxon>Polyplax</taxon>
    </lineage>
</organism>
<evidence type="ECO:0000313" key="2">
    <source>
        <dbReference type="Proteomes" id="UP001359485"/>
    </source>
</evidence>
<sequence length="197" mass="21853">MNEIILGGSENISSVHNSNVIGSKLKGLSRAKTNALGDVRNTLHSRPTVNTPAAKQVSQKGIFFRNGCQDENAFSVKKDSSTKKPKSIIEVKKSSISSPKFESWDVHNHNLCEQADEACFNSNLSDYRLSENDIQLVVRQMKAGKFLIPQQRTPISFAPCDDIEIGRNSIWEDKDASISEDSMDDLVIPEIAPPEMF</sequence>
<evidence type="ECO:0000313" key="1">
    <source>
        <dbReference type="EMBL" id="KAK6635590.1"/>
    </source>
</evidence>
<keyword evidence="2" id="KW-1185">Reference proteome</keyword>
<comment type="caution">
    <text evidence="1">The sequence shown here is derived from an EMBL/GenBank/DDBJ whole genome shotgun (WGS) entry which is preliminary data.</text>
</comment>
<dbReference type="Proteomes" id="UP001359485">
    <property type="component" value="Unassembled WGS sequence"/>
</dbReference>
<accession>A0ABR1B6A1</accession>